<dbReference type="CDD" id="cd04182">
    <property type="entry name" value="GT_2_like_f"/>
    <property type="match status" value="1"/>
</dbReference>
<dbReference type="PANTHER" id="PTHR43777:SF1">
    <property type="entry name" value="MOLYBDENUM COFACTOR CYTIDYLYLTRANSFERASE"/>
    <property type="match status" value="1"/>
</dbReference>
<evidence type="ECO:0000256" key="1">
    <source>
        <dbReference type="ARBA" id="ARBA00022842"/>
    </source>
</evidence>
<evidence type="ECO:0000313" key="4">
    <source>
        <dbReference type="Proteomes" id="UP000196027"/>
    </source>
</evidence>
<dbReference type="EMBL" id="CP021425">
    <property type="protein sequence ID" value="ARU55147.1"/>
    <property type="molecule type" value="Genomic_DNA"/>
</dbReference>
<dbReference type="InterPro" id="IPR025877">
    <property type="entry name" value="MobA-like_NTP_Trfase"/>
</dbReference>
<protein>
    <submittedName>
        <fullName evidence="3">MobA-like protein</fullName>
    </submittedName>
</protein>
<dbReference type="AlphaFoldDB" id="A0A1Y0I3U5"/>
<sequence>MSAAPKILTLAVLAAGLGRRFIGGHKLLAPLPDGSRVIDRVLDTAAHAAHVLQSEQSVLPVSVKVMVVLREEDRSLLQEVVQARERLVSLADLELLLLSASEEVELATRIKAVINHAPSDGWLFMLGDMPFVQFSTVVALGSAFFHTTKSEQYFFVPVQLSEGGAKRGNPVLIGSTWRSQLLELCGDQGANPLLKQHSNAVVHVPVDDPGIHRDIDRVEDLPGFSS</sequence>
<dbReference type="GO" id="GO:0016779">
    <property type="term" value="F:nucleotidyltransferase activity"/>
    <property type="evidence" value="ECO:0007669"/>
    <property type="project" value="UniProtKB-ARBA"/>
</dbReference>
<dbReference type="RefSeq" id="WP_157678153.1">
    <property type="nucleotide sequence ID" value="NZ_CP021425.1"/>
</dbReference>
<evidence type="ECO:0000259" key="2">
    <source>
        <dbReference type="Pfam" id="PF12804"/>
    </source>
</evidence>
<dbReference type="PANTHER" id="PTHR43777">
    <property type="entry name" value="MOLYBDENUM COFACTOR CYTIDYLYLTRANSFERASE"/>
    <property type="match status" value="1"/>
</dbReference>
<dbReference type="InterPro" id="IPR029044">
    <property type="entry name" value="Nucleotide-diphossugar_trans"/>
</dbReference>
<reference evidence="3 4" key="1">
    <citation type="submission" date="2017-05" db="EMBL/GenBank/DDBJ databases">
        <title>Genomic insights into alkan degradation activity of Oleiphilus messinensis.</title>
        <authorList>
            <person name="Kozyavkin S.A."/>
            <person name="Slesarev A.I."/>
            <person name="Golyshin P.N."/>
            <person name="Korzhenkov A."/>
            <person name="Golyshina O.N."/>
            <person name="Toshchakov S.V."/>
        </authorList>
    </citation>
    <scope>NUCLEOTIDE SEQUENCE [LARGE SCALE GENOMIC DNA]</scope>
    <source>
        <strain evidence="3 4">ME102</strain>
    </source>
</reference>
<organism evidence="3 4">
    <name type="scientific">Oleiphilus messinensis</name>
    <dbReference type="NCBI Taxonomy" id="141451"/>
    <lineage>
        <taxon>Bacteria</taxon>
        <taxon>Pseudomonadati</taxon>
        <taxon>Pseudomonadota</taxon>
        <taxon>Gammaproteobacteria</taxon>
        <taxon>Oceanospirillales</taxon>
        <taxon>Oleiphilaceae</taxon>
        <taxon>Oleiphilus</taxon>
    </lineage>
</organism>
<dbReference type="Proteomes" id="UP000196027">
    <property type="component" value="Chromosome"/>
</dbReference>
<dbReference type="KEGG" id="ome:OLMES_1061"/>
<dbReference type="Gene3D" id="3.90.550.10">
    <property type="entry name" value="Spore Coat Polysaccharide Biosynthesis Protein SpsA, Chain A"/>
    <property type="match status" value="1"/>
</dbReference>
<keyword evidence="4" id="KW-1185">Reference proteome</keyword>
<name>A0A1Y0I3U5_9GAMM</name>
<feature type="domain" description="MobA-like NTP transferase" evidence="2">
    <location>
        <begin position="11"/>
        <end position="198"/>
    </location>
</feature>
<dbReference type="OrthoDB" id="5298023at2"/>
<accession>A0A1Y0I3U5</accession>
<evidence type="ECO:0000313" key="3">
    <source>
        <dbReference type="EMBL" id="ARU55147.1"/>
    </source>
</evidence>
<gene>
    <name evidence="3" type="ORF">OLMES_1061</name>
</gene>
<keyword evidence="1" id="KW-0460">Magnesium</keyword>
<proteinExistence type="predicted"/>
<dbReference type="SUPFAM" id="SSF53448">
    <property type="entry name" value="Nucleotide-diphospho-sugar transferases"/>
    <property type="match status" value="1"/>
</dbReference>
<dbReference type="Pfam" id="PF12804">
    <property type="entry name" value="NTP_transf_3"/>
    <property type="match status" value="1"/>
</dbReference>